<dbReference type="Gene3D" id="2.130.10.10">
    <property type="entry name" value="YVTN repeat-like/Quinoprotein amine dehydrogenase"/>
    <property type="match status" value="1"/>
</dbReference>
<comment type="subcellular location">
    <subcellularLocation>
        <location evidence="1">Cytoplasm</location>
    </subcellularLocation>
</comment>
<feature type="compositionally biased region" description="Polar residues" evidence="6">
    <location>
        <begin position="257"/>
        <end position="274"/>
    </location>
</feature>
<dbReference type="Gene3D" id="1.20.5.110">
    <property type="match status" value="1"/>
</dbReference>
<evidence type="ECO:0000256" key="6">
    <source>
        <dbReference type="SAM" id="MobiDB-lite"/>
    </source>
</evidence>
<dbReference type="GO" id="GO:0006893">
    <property type="term" value="P:Golgi to plasma membrane transport"/>
    <property type="evidence" value="ECO:0007669"/>
    <property type="project" value="TreeGrafter"/>
</dbReference>
<dbReference type="GO" id="GO:0006887">
    <property type="term" value="P:exocytosis"/>
    <property type="evidence" value="ECO:0007669"/>
    <property type="project" value="UniProtKB-KW"/>
</dbReference>
<dbReference type="SMART" id="SM00320">
    <property type="entry name" value="WD40"/>
    <property type="match status" value="4"/>
</dbReference>
<accession>A0A1Y1XRE6</accession>
<dbReference type="Pfam" id="PF00400">
    <property type="entry name" value="WD40"/>
    <property type="match status" value="2"/>
</dbReference>
<dbReference type="Proteomes" id="UP000193944">
    <property type="component" value="Unassembled WGS sequence"/>
</dbReference>
<keyword evidence="5" id="KW-0175">Coiled coil</keyword>
<name>A0A1Y1XRE6_9FUNG</name>
<evidence type="ECO:0000256" key="4">
    <source>
        <dbReference type="ARBA" id="ARBA00022490"/>
    </source>
</evidence>
<comment type="caution">
    <text evidence="8">The sequence shown here is derived from an EMBL/GenBank/DDBJ whole genome shotgun (WGS) entry which is preliminary data.</text>
</comment>
<evidence type="ECO:0000256" key="5">
    <source>
        <dbReference type="PROSITE-ProRule" id="PRU00290"/>
    </source>
</evidence>
<dbReference type="GO" id="GO:0005096">
    <property type="term" value="F:GTPase activator activity"/>
    <property type="evidence" value="ECO:0007669"/>
    <property type="project" value="TreeGrafter"/>
</dbReference>
<comment type="similarity">
    <text evidence="2">Belongs to the WD repeat L(2)GL family.</text>
</comment>
<evidence type="ECO:0000313" key="9">
    <source>
        <dbReference type="Proteomes" id="UP000193944"/>
    </source>
</evidence>
<evidence type="ECO:0000256" key="1">
    <source>
        <dbReference type="ARBA" id="ARBA00004496"/>
    </source>
</evidence>
<dbReference type="GO" id="GO:0005737">
    <property type="term" value="C:cytoplasm"/>
    <property type="evidence" value="ECO:0007669"/>
    <property type="project" value="UniProtKB-SubCell"/>
</dbReference>
<dbReference type="GO" id="GO:0005886">
    <property type="term" value="C:plasma membrane"/>
    <property type="evidence" value="ECO:0007669"/>
    <property type="project" value="TreeGrafter"/>
</dbReference>
<dbReference type="SUPFAM" id="SSF50978">
    <property type="entry name" value="WD40 repeat-like"/>
    <property type="match status" value="1"/>
</dbReference>
<keyword evidence="9" id="KW-1185">Reference proteome</keyword>
<sequence>MSLLKVFTKRLSKKNIIKAELSEHWRYGLSNANGIIAADRSQNLLAIGTNKGINLIRFPRNKNNPEEIRETYLYLAHDKTKINFLKFKTGGEYLISIFDNEELIIWNVNERNVHLQVKLSINVSSVDFYPDSNWLFLGSDNGCIYIYDVVNGILSNTNIICKTKSGESIPSLVQCLSVNPCKNRILIGFEYGLIIQYHIKKQKVIERYQQEEILTSIKWCPDGIHFITGSDQGSLFFWKTGKATKPLLKKKIKEYENSSSPTTPKNDDSNNTNQSKENLSLELIKPINKIEWISIDKNKTLIFCSEKSPIEVSENKITIISLQNVEFGSPLSVNSIKIDEKVNDFDIVPYENRPLLVTLGDNNCQFFNLEDRTEETFIYNSLTLLKLSEIIKAIQTQYTKDFITAFISEEKYEEYSENILFNGYVTYHKDHYLRYWLQTSYGFIFLESLQLPENIEIHDFLVSYDKTLIIYDNKFEIYSLIKNRKYDTIAVVEKNEPLENGKDGMLKLQRTKVFDSKIESFTYYKQMGIIALMTETKKLNIFSMYHDDQPYIIDATTLISNPVTVDLLESNVDFPIIVIGNEKGQCMNYIVVQTDKEYLLQPVQDSKFNVSSKILYIKSIPAMSINEIVENTISPLEMNNASIDGDDFKSSPTKSDRWNIKIKEKLYVVVTSNHIKVFKNKFSDLFDSIKLEYEPIFSSVIEIDGLKYCICISLNENLEIYMNFYSIPNLDLVRVTKFPTNDLASFETLSITPTGLMIVWFRGNEFKQYFVWGKEIPLEESDIKKSISNELISPYSAKSQSWNVDFDEELSYTIPKSRRTSIREIDTICKKNLEINSPNKEITPIKLDSPSSGKEEKIFSFKKIGLASKVLSKSDSHCDKVKKDKSITSIGSTGTNVKTTGNLFSQTRENIQERGERLDELGNQVNELNQGANEFLKTIREYNERMSKKKWYQL</sequence>
<dbReference type="OrthoDB" id="19944at2759"/>
<dbReference type="PANTHER" id="PTHR10241">
    <property type="entry name" value="LETHAL 2 GIANT LARVAE PROTEIN"/>
    <property type="match status" value="1"/>
</dbReference>
<dbReference type="InterPro" id="IPR036322">
    <property type="entry name" value="WD40_repeat_dom_sf"/>
</dbReference>
<dbReference type="AlphaFoldDB" id="A0A1Y1XRE6"/>
<dbReference type="GO" id="GO:0019905">
    <property type="term" value="F:syntaxin binding"/>
    <property type="evidence" value="ECO:0007669"/>
    <property type="project" value="TreeGrafter"/>
</dbReference>
<gene>
    <name evidence="8" type="ORF">BCR32DRAFT_288819</name>
</gene>
<keyword evidence="4" id="KW-0963">Cytoplasm</keyword>
<organism evidence="8 9">
    <name type="scientific">Anaeromyces robustus</name>
    <dbReference type="NCBI Taxonomy" id="1754192"/>
    <lineage>
        <taxon>Eukaryota</taxon>
        <taxon>Fungi</taxon>
        <taxon>Fungi incertae sedis</taxon>
        <taxon>Chytridiomycota</taxon>
        <taxon>Chytridiomycota incertae sedis</taxon>
        <taxon>Neocallimastigomycetes</taxon>
        <taxon>Neocallimastigales</taxon>
        <taxon>Neocallimastigaceae</taxon>
        <taxon>Anaeromyces</taxon>
    </lineage>
</organism>
<reference evidence="8 9" key="2">
    <citation type="submission" date="2016-08" db="EMBL/GenBank/DDBJ databases">
        <title>Pervasive Adenine N6-methylation of Active Genes in Fungi.</title>
        <authorList>
            <consortium name="DOE Joint Genome Institute"/>
            <person name="Mondo S.J."/>
            <person name="Dannebaum R.O."/>
            <person name="Kuo R.C."/>
            <person name="Labutti K."/>
            <person name="Haridas S."/>
            <person name="Kuo A."/>
            <person name="Salamov A."/>
            <person name="Ahrendt S.R."/>
            <person name="Lipzen A."/>
            <person name="Sullivan W."/>
            <person name="Andreopoulos W.B."/>
            <person name="Clum A."/>
            <person name="Lindquist E."/>
            <person name="Daum C."/>
            <person name="Ramamoorthy G.K."/>
            <person name="Gryganskyi A."/>
            <person name="Culley D."/>
            <person name="Magnuson J.K."/>
            <person name="James T.Y."/>
            <person name="O'Malley M.A."/>
            <person name="Stajich J.E."/>
            <person name="Spatafora J.W."/>
            <person name="Visel A."/>
            <person name="Grigoriev I.V."/>
        </authorList>
    </citation>
    <scope>NUCLEOTIDE SEQUENCE [LARGE SCALE GENOMIC DNA]</scope>
    <source>
        <strain evidence="8 9">S4</strain>
    </source>
</reference>
<evidence type="ECO:0000256" key="2">
    <source>
        <dbReference type="ARBA" id="ARBA00008070"/>
    </source>
</evidence>
<dbReference type="InterPro" id="IPR015943">
    <property type="entry name" value="WD40/YVTN_repeat-like_dom_sf"/>
</dbReference>
<reference evidence="8 9" key="1">
    <citation type="submission" date="2016-08" db="EMBL/GenBank/DDBJ databases">
        <title>A Parts List for Fungal Cellulosomes Revealed by Comparative Genomics.</title>
        <authorList>
            <consortium name="DOE Joint Genome Institute"/>
            <person name="Haitjema C.H."/>
            <person name="Gilmore S.P."/>
            <person name="Henske J.K."/>
            <person name="Solomon K.V."/>
            <person name="De Groot R."/>
            <person name="Kuo A."/>
            <person name="Mondo S.J."/>
            <person name="Salamov A.A."/>
            <person name="Labutti K."/>
            <person name="Zhao Z."/>
            <person name="Chiniquy J."/>
            <person name="Barry K."/>
            <person name="Brewer H.M."/>
            <person name="Purvine S.O."/>
            <person name="Wright A.T."/>
            <person name="Boxma B."/>
            <person name="Van Alen T."/>
            <person name="Hackstein J.H."/>
            <person name="Baker S.E."/>
            <person name="Grigoriev I.V."/>
            <person name="O'Malley M.A."/>
        </authorList>
    </citation>
    <scope>NUCLEOTIDE SEQUENCE [LARGE SCALE GENOMIC DNA]</scope>
    <source>
        <strain evidence="8 9">S4</strain>
    </source>
</reference>
<keyword evidence="3" id="KW-0268">Exocytosis</keyword>
<dbReference type="SUPFAM" id="SSF58038">
    <property type="entry name" value="SNARE fusion complex"/>
    <property type="match status" value="1"/>
</dbReference>
<dbReference type="InterPro" id="IPR042855">
    <property type="entry name" value="V_SNARE_CC"/>
</dbReference>
<evidence type="ECO:0000256" key="3">
    <source>
        <dbReference type="ARBA" id="ARBA00022483"/>
    </source>
</evidence>
<evidence type="ECO:0000259" key="7">
    <source>
        <dbReference type="PROSITE" id="PS50892"/>
    </source>
</evidence>
<dbReference type="GO" id="GO:0045159">
    <property type="term" value="F:myosin II binding"/>
    <property type="evidence" value="ECO:0007669"/>
    <property type="project" value="TreeGrafter"/>
</dbReference>
<dbReference type="STRING" id="1754192.A0A1Y1XRE6"/>
<proteinExistence type="inferred from homology"/>
<dbReference type="PROSITE" id="PS50892">
    <property type="entry name" value="V_SNARE"/>
    <property type="match status" value="1"/>
</dbReference>
<dbReference type="InterPro" id="IPR001680">
    <property type="entry name" value="WD40_rpt"/>
</dbReference>
<dbReference type="PANTHER" id="PTHR10241:SF25">
    <property type="entry name" value="TOMOSYN, ISOFORM C"/>
    <property type="match status" value="1"/>
</dbReference>
<feature type="region of interest" description="Disordered" evidence="6">
    <location>
        <begin position="254"/>
        <end position="274"/>
    </location>
</feature>
<feature type="domain" description="V-SNARE coiled-coil homology" evidence="7">
    <location>
        <begin position="889"/>
        <end position="953"/>
    </location>
</feature>
<dbReference type="EMBL" id="MCFG01000002">
    <property type="protein sequence ID" value="ORX88066.1"/>
    <property type="molecule type" value="Genomic_DNA"/>
</dbReference>
<evidence type="ECO:0000313" key="8">
    <source>
        <dbReference type="EMBL" id="ORX88066.1"/>
    </source>
</evidence>
<protein>
    <submittedName>
        <fullName evidence="8">WD40 repeat-like protein</fullName>
    </submittedName>
</protein>